<organism evidence="6 7">
    <name type="scientific">Pristionchus fissidentatus</name>
    <dbReference type="NCBI Taxonomy" id="1538716"/>
    <lineage>
        <taxon>Eukaryota</taxon>
        <taxon>Metazoa</taxon>
        <taxon>Ecdysozoa</taxon>
        <taxon>Nematoda</taxon>
        <taxon>Chromadorea</taxon>
        <taxon>Rhabditida</taxon>
        <taxon>Rhabditina</taxon>
        <taxon>Diplogasteromorpha</taxon>
        <taxon>Diplogasteroidea</taxon>
        <taxon>Neodiplogasteridae</taxon>
        <taxon>Pristionchus</taxon>
    </lineage>
</organism>
<keyword evidence="2" id="KW-0328">Glycosyltransferase</keyword>
<evidence type="ECO:0000256" key="1">
    <source>
        <dbReference type="ARBA" id="ARBA00004606"/>
    </source>
</evidence>
<feature type="non-terminal residue" evidence="6">
    <location>
        <position position="1"/>
    </location>
</feature>
<keyword evidence="3" id="KW-0808">Transferase</keyword>
<evidence type="ECO:0000313" key="6">
    <source>
        <dbReference type="EMBL" id="GMT35488.1"/>
    </source>
</evidence>
<name>A0AAV5WZ18_9BILA</name>
<gene>
    <name evidence="6" type="ORF">PFISCL1PPCAC_26785</name>
</gene>
<dbReference type="EMBL" id="BTSY01000007">
    <property type="protein sequence ID" value="GMT35488.1"/>
    <property type="molecule type" value="Genomic_DNA"/>
</dbReference>
<feature type="non-terminal residue" evidence="6">
    <location>
        <position position="206"/>
    </location>
</feature>
<dbReference type="PANTHER" id="PTHR46671">
    <property type="entry name" value="PROTEIN CBG11221"/>
    <property type="match status" value="1"/>
</dbReference>
<evidence type="ECO:0000256" key="4">
    <source>
        <dbReference type="ARBA" id="ARBA00023136"/>
    </source>
</evidence>
<dbReference type="GO" id="GO:0016020">
    <property type="term" value="C:membrane"/>
    <property type="evidence" value="ECO:0007669"/>
    <property type="project" value="UniProtKB-SubCell"/>
</dbReference>
<evidence type="ECO:0000256" key="5">
    <source>
        <dbReference type="ARBA" id="ARBA00023180"/>
    </source>
</evidence>
<dbReference type="Pfam" id="PF02485">
    <property type="entry name" value="Branch"/>
    <property type="match status" value="1"/>
</dbReference>
<evidence type="ECO:0000256" key="3">
    <source>
        <dbReference type="ARBA" id="ARBA00022679"/>
    </source>
</evidence>
<dbReference type="Proteomes" id="UP001432322">
    <property type="component" value="Unassembled WGS sequence"/>
</dbReference>
<dbReference type="GO" id="GO:0016757">
    <property type="term" value="F:glycosyltransferase activity"/>
    <property type="evidence" value="ECO:0007669"/>
    <property type="project" value="UniProtKB-KW"/>
</dbReference>
<comment type="caution">
    <text evidence="6">The sequence shown here is derived from an EMBL/GenBank/DDBJ whole genome shotgun (WGS) entry which is preliminary data.</text>
</comment>
<protein>
    <submittedName>
        <fullName evidence="6">Uncharacterized protein</fullName>
    </submittedName>
</protein>
<accession>A0AAV5WZ18</accession>
<keyword evidence="4" id="KW-0472">Membrane</keyword>
<dbReference type="AlphaFoldDB" id="A0AAV5WZ18"/>
<evidence type="ECO:0000313" key="7">
    <source>
        <dbReference type="Proteomes" id="UP001432322"/>
    </source>
</evidence>
<reference evidence="6" key="1">
    <citation type="submission" date="2023-10" db="EMBL/GenBank/DDBJ databases">
        <title>Genome assembly of Pristionchus species.</title>
        <authorList>
            <person name="Yoshida K."/>
            <person name="Sommer R.J."/>
        </authorList>
    </citation>
    <scope>NUCLEOTIDE SEQUENCE</scope>
    <source>
        <strain evidence="6">RS5133</strain>
    </source>
</reference>
<comment type="subcellular location">
    <subcellularLocation>
        <location evidence="1">Membrane</location>
        <topology evidence="1">Single-pass type II membrane protein</topology>
    </subcellularLocation>
</comment>
<keyword evidence="5" id="KW-0325">Glycoprotein</keyword>
<keyword evidence="7" id="KW-1185">Reference proteome</keyword>
<evidence type="ECO:0000256" key="2">
    <source>
        <dbReference type="ARBA" id="ARBA00022676"/>
    </source>
</evidence>
<sequence>FCFSIDKNASQLFHEQLFALEKCLPNVFISKTVHEFDSAGHNQNEAHLDCLRSVRNRKWEYAMLLQSLDVMIKTHYQMTEILKIYGGANDIQTQLCPDDRCIDSLETNLGKLRLCPKNLKGEEMDKCKASSIKWGKGSMQVILSRAAVDYIFDQIDVFPLIKEMNDMGYGVDEQLYQSLHVTPEIGLPGGFHYKCRGNRDNQYISR</sequence>
<dbReference type="InterPro" id="IPR003406">
    <property type="entry name" value="Glyco_trans_14"/>
</dbReference>
<proteinExistence type="predicted"/>
<dbReference type="PANTHER" id="PTHR46671:SF7">
    <property type="entry name" value="CORE-2_I-BRANCHING ENZYME"/>
    <property type="match status" value="1"/>
</dbReference>